<feature type="transmembrane region" description="Helical" evidence="8">
    <location>
        <begin position="816"/>
        <end position="836"/>
    </location>
</feature>
<dbReference type="PROSITE" id="PS50156">
    <property type="entry name" value="SSD"/>
    <property type="match status" value="2"/>
</dbReference>
<proteinExistence type="inferred from homology"/>
<keyword evidence="2 8" id="KW-0812">Transmembrane</keyword>
<keyword evidence="5" id="KW-0325">Glycoprotein</keyword>
<keyword evidence="4 8" id="KW-0472">Membrane</keyword>
<feature type="transmembrane region" description="Helical" evidence="8">
    <location>
        <begin position="424"/>
        <end position="446"/>
    </location>
</feature>
<dbReference type="Gene3D" id="1.20.1640.10">
    <property type="entry name" value="Multidrug efflux transporter AcrB transmembrane domain"/>
    <property type="match status" value="2"/>
</dbReference>
<name>A0ABQ6M4N7_9STRA</name>
<feature type="region of interest" description="Disordered" evidence="7">
    <location>
        <begin position="922"/>
        <end position="945"/>
    </location>
</feature>
<dbReference type="SUPFAM" id="SSF82866">
    <property type="entry name" value="Multidrug efflux transporter AcrB transmembrane domain"/>
    <property type="match status" value="2"/>
</dbReference>
<evidence type="ECO:0000256" key="6">
    <source>
        <dbReference type="ARBA" id="ARBA00038046"/>
    </source>
</evidence>
<comment type="subcellular location">
    <subcellularLocation>
        <location evidence="1">Membrane</location>
        <topology evidence="1">Multi-pass membrane protein</topology>
    </subcellularLocation>
</comment>
<gene>
    <name evidence="10" type="ORF">TeGR_g7419</name>
</gene>
<evidence type="ECO:0000256" key="3">
    <source>
        <dbReference type="ARBA" id="ARBA00022989"/>
    </source>
</evidence>
<feature type="transmembrane region" description="Helical" evidence="8">
    <location>
        <begin position="323"/>
        <end position="346"/>
    </location>
</feature>
<feature type="transmembrane region" description="Helical" evidence="8">
    <location>
        <begin position="352"/>
        <end position="373"/>
    </location>
</feature>
<evidence type="ECO:0000259" key="9">
    <source>
        <dbReference type="PROSITE" id="PS50156"/>
    </source>
</evidence>
<reference evidence="10 11" key="1">
    <citation type="journal article" date="2023" name="Commun. Biol.">
        <title>Genome analysis of Parmales, the sister group of diatoms, reveals the evolutionary specialization of diatoms from phago-mixotrophs to photoautotrophs.</title>
        <authorList>
            <person name="Ban H."/>
            <person name="Sato S."/>
            <person name="Yoshikawa S."/>
            <person name="Yamada K."/>
            <person name="Nakamura Y."/>
            <person name="Ichinomiya M."/>
            <person name="Sato N."/>
            <person name="Blanc-Mathieu R."/>
            <person name="Endo H."/>
            <person name="Kuwata A."/>
            <person name="Ogata H."/>
        </authorList>
    </citation>
    <scope>NUCLEOTIDE SEQUENCE [LARGE SCALE GENOMIC DNA]</scope>
</reference>
<keyword evidence="11" id="KW-1185">Reference proteome</keyword>
<comment type="caution">
    <text evidence="10">The sequence shown here is derived from an EMBL/GenBank/DDBJ whole genome shotgun (WGS) entry which is preliminary data.</text>
</comment>
<dbReference type="Pfam" id="PF12349">
    <property type="entry name" value="Sterol-sensing"/>
    <property type="match status" value="1"/>
</dbReference>
<evidence type="ECO:0000256" key="5">
    <source>
        <dbReference type="ARBA" id="ARBA00023180"/>
    </source>
</evidence>
<sequence length="945" mass="103224">MLNKAEPGPKKTGGGNALSNAIWRCPGLSAIGTFFFSIVLIMGMPALEVTLAPSTWYDLSSETTLKQFGYQTMFEKWGKMMSTDPDEGSEAAADEPMMQNLDTLYLVYECSDCNVLETDKLEAIKALEDAIFAVEGFEDFCQLVPDPADNSTFVCDTWMSVTSVMPYGLYHADGTIKTEEEKANTKSSVWCASETERTGIGNSLFGTDFDCSAEGGGSTQYVKSSLNFGGPLEGFDSAQTDVEEQHIEMSDGFFIPKLAPKIKELIAKQSPPGVSVYFGGLKPTGGVMRGVTLSYLVADMMYAVGAMVAVFSYLWFELGSAFLALFGFLEILLSVPLSFFFFAIIGNENVSFLQFMGIFIIMGIGADDIFVFMDSYRQSLRLADHEHDAQFHAAYKRAASAMLVTSSTSGCAFFATAISPIPAVSAFGVTMAFMVLLNYALVMTWFPAGVLIFHRYICGGKECCCKGLVRTEAEERPKRGCVEHFFNVHWMEHFAWNIWVRRITLLGFVCLIIASISIASSELEVTGDLPQNFGDDHPFTKFRTYSGSAFPAGSSVPKIAVNVFFGVDAADPIDRAGLDSQGSKLANYANFDPDFDLTSHDTQLAIKELCDTIAADDTLVVDAEVYCFIDDFEEYLALDGRDFASGSFGPDIVGSGFAKYQRTQFMLRYGAGGMLSGNVVDGYEENVNDLDDVADVSELNSFAFISFNSSLPLKVNEMTLAEMRTTMEAFQAHIDEHNAEHPYAQAMQFCLLWYFMIAGEAVVANSFSGIAISISFAFVVLCIANWNWLVAVLAITSIVGVVAVVALSMVEMGWDVDFLGSICLIIVIGLSVDYTVHLCHSYTHCASVDRIERVRIAVVDMGVSIVSGAMTTFLASVFLLLCSMTFFKQFGVFMCLTVCYSLVFSIFFFMPLTLEIGPQRSGDAEGKSSGDLPACGKKAQVEPAT</sequence>
<feature type="transmembrane region" description="Helical" evidence="8">
    <location>
        <begin position="293"/>
        <end position="316"/>
    </location>
</feature>
<dbReference type="EMBL" id="BRYB01001157">
    <property type="protein sequence ID" value="GMI19335.1"/>
    <property type="molecule type" value="Genomic_DNA"/>
</dbReference>
<evidence type="ECO:0000256" key="7">
    <source>
        <dbReference type="SAM" id="MobiDB-lite"/>
    </source>
</evidence>
<evidence type="ECO:0000256" key="4">
    <source>
        <dbReference type="ARBA" id="ARBA00023136"/>
    </source>
</evidence>
<evidence type="ECO:0000256" key="1">
    <source>
        <dbReference type="ARBA" id="ARBA00004141"/>
    </source>
</evidence>
<accession>A0ABQ6M4N7</accession>
<feature type="transmembrane region" description="Helical" evidence="8">
    <location>
        <begin position="751"/>
        <end position="781"/>
    </location>
</feature>
<feature type="transmembrane region" description="Helical" evidence="8">
    <location>
        <begin position="499"/>
        <end position="519"/>
    </location>
</feature>
<organism evidence="10 11">
    <name type="scientific">Tetraparma gracilis</name>
    <dbReference type="NCBI Taxonomy" id="2962635"/>
    <lineage>
        <taxon>Eukaryota</taxon>
        <taxon>Sar</taxon>
        <taxon>Stramenopiles</taxon>
        <taxon>Ochrophyta</taxon>
        <taxon>Bolidophyceae</taxon>
        <taxon>Parmales</taxon>
        <taxon>Triparmaceae</taxon>
        <taxon>Tetraparma</taxon>
    </lineage>
</organism>
<dbReference type="PANTHER" id="PTHR45951">
    <property type="entry name" value="PROTEIN DISPATCHED-RELATED"/>
    <property type="match status" value="1"/>
</dbReference>
<feature type="transmembrane region" description="Helical" evidence="8">
    <location>
        <begin position="21"/>
        <end position="44"/>
    </location>
</feature>
<keyword evidence="3 8" id="KW-1133">Transmembrane helix</keyword>
<feature type="domain" description="SSD" evidence="9">
    <location>
        <begin position="323"/>
        <end position="452"/>
    </location>
</feature>
<evidence type="ECO:0000256" key="8">
    <source>
        <dbReference type="SAM" id="Phobius"/>
    </source>
</evidence>
<feature type="transmembrane region" description="Helical" evidence="8">
    <location>
        <begin position="857"/>
        <end position="881"/>
    </location>
</feature>
<dbReference type="InterPro" id="IPR053958">
    <property type="entry name" value="HMGCR/SNAP/NPC1-like_SSD"/>
</dbReference>
<comment type="similarity">
    <text evidence="6">Belongs to the dispatched family.</text>
</comment>
<protein>
    <recommendedName>
        <fullName evidence="9">SSD domain-containing protein</fullName>
    </recommendedName>
</protein>
<dbReference type="PANTHER" id="PTHR45951:SF7">
    <property type="entry name" value="SSD DOMAIN-CONTAINING PROTEIN"/>
    <property type="match status" value="1"/>
</dbReference>
<feature type="transmembrane region" description="Helical" evidence="8">
    <location>
        <begin position="394"/>
        <end position="418"/>
    </location>
</feature>
<feature type="transmembrane region" description="Helical" evidence="8">
    <location>
        <begin position="887"/>
        <end position="910"/>
    </location>
</feature>
<dbReference type="InterPro" id="IPR000731">
    <property type="entry name" value="SSD"/>
</dbReference>
<feature type="transmembrane region" description="Helical" evidence="8">
    <location>
        <begin position="788"/>
        <end position="810"/>
    </location>
</feature>
<evidence type="ECO:0000256" key="2">
    <source>
        <dbReference type="ARBA" id="ARBA00022692"/>
    </source>
</evidence>
<evidence type="ECO:0000313" key="10">
    <source>
        <dbReference type="EMBL" id="GMI19335.1"/>
    </source>
</evidence>
<dbReference type="InterPro" id="IPR052081">
    <property type="entry name" value="Dispatched_Hh_regulator"/>
</dbReference>
<dbReference type="Proteomes" id="UP001165060">
    <property type="component" value="Unassembled WGS sequence"/>
</dbReference>
<evidence type="ECO:0000313" key="11">
    <source>
        <dbReference type="Proteomes" id="UP001165060"/>
    </source>
</evidence>
<feature type="domain" description="SSD" evidence="9">
    <location>
        <begin position="789"/>
        <end position="915"/>
    </location>
</feature>